<protein>
    <submittedName>
        <fullName evidence="10">General substrate transporter</fullName>
    </submittedName>
</protein>
<dbReference type="PRINTS" id="PR00171">
    <property type="entry name" value="SUGRTRNSPORT"/>
</dbReference>
<evidence type="ECO:0000256" key="4">
    <source>
        <dbReference type="ARBA" id="ARBA00022692"/>
    </source>
</evidence>
<evidence type="ECO:0000256" key="6">
    <source>
        <dbReference type="ARBA" id="ARBA00023136"/>
    </source>
</evidence>
<dbReference type="InterPro" id="IPR036259">
    <property type="entry name" value="MFS_trans_sf"/>
</dbReference>
<gene>
    <name evidence="10" type="ORF">BZA70DRAFT_271909</name>
</gene>
<dbReference type="InterPro" id="IPR020846">
    <property type="entry name" value="MFS_dom"/>
</dbReference>
<feature type="domain" description="Major facilitator superfamily (MFS) profile" evidence="9">
    <location>
        <begin position="77"/>
        <end position="519"/>
    </location>
</feature>
<dbReference type="PROSITE" id="PS50850">
    <property type="entry name" value="MFS"/>
    <property type="match status" value="1"/>
</dbReference>
<comment type="similarity">
    <text evidence="2 7">Belongs to the major facilitator superfamily. Sugar transporter (TC 2.A.1.1) family.</text>
</comment>
<feature type="transmembrane region" description="Helical" evidence="8">
    <location>
        <begin position="174"/>
        <end position="191"/>
    </location>
</feature>
<dbReference type="InterPro" id="IPR050814">
    <property type="entry name" value="Myo-inositol_Transporter"/>
</dbReference>
<feature type="transmembrane region" description="Helical" evidence="8">
    <location>
        <begin position="362"/>
        <end position="384"/>
    </location>
</feature>
<dbReference type="PROSITE" id="PS00216">
    <property type="entry name" value="SUGAR_TRANSPORT_1"/>
    <property type="match status" value="2"/>
</dbReference>
<dbReference type="Pfam" id="PF00083">
    <property type="entry name" value="Sugar_tr"/>
    <property type="match status" value="1"/>
</dbReference>
<feature type="transmembrane region" description="Helical" evidence="8">
    <location>
        <begin position="391"/>
        <end position="415"/>
    </location>
</feature>
<feature type="transmembrane region" description="Helical" evidence="8">
    <location>
        <begin position="427"/>
        <end position="449"/>
    </location>
</feature>
<feature type="transmembrane region" description="Helical" evidence="8">
    <location>
        <begin position="71"/>
        <end position="90"/>
    </location>
</feature>
<sequence length="563" mass="61594">MSSIGRGSEADSQLLDHDSPQLESIRGSTYLTEQPPVPLNDPYYHDTNGLVDGDVITEADEADIEDGEPNIPFIFLLTILVSFSGFLFGYDTGYISDALIATGTDLGHEITPRDKELITSATSFGAFLGAIIAGTLADILGRKWVTLGANILFILGALVQAASHSVEAMIEGRFIMGWGVGIASLVAPLYISEMAPGRYRGRLVIINLIAVTGGQVIAYILGAVLGHQWRVLVGLGCFPALVQLIVFIFMPETPRFLIRSNKIEKAKKVIRSIYSGRAGPVEEHLVDKKVKLLLEFNHEEHGDISRVQRLGVELREIFGIPAYFRSLLIACGLQAIQQVCGFNSMMYFSATLFEMVGFKDPALVALIIASTNMLFTVVAFNLIDKVGRRRILLYTLWVMAIMLVFTGIAISHVLADIAADPDSPSPWAKIVIVTMIGYVAFYAIGIGNVPWQQSELFPMSVRGVGTSMATATNWGLNLIVSGTFLTLMQKIKPGGTFVLYAIMCLTGEALVYFFYPETSYLTLEDIQGLFQDGFGVERSIALSGEAKRRYYMSLAHPDEPESL</sequence>
<accession>A0ABR1FCX5</accession>
<keyword evidence="11" id="KW-1185">Reference proteome</keyword>
<dbReference type="GeneID" id="90037072"/>
<feature type="transmembrane region" description="Helical" evidence="8">
    <location>
        <begin position="144"/>
        <end position="162"/>
    </location>
</feature>
<comment type="subcellular location">
    <subcellularLocation>
        <location evidence="1">Membrane</location>
        <topology evidence="1">Multi-pass membrane protein</topology>
    </subcellularLocation>
</comment>
<evidence type="ECO:0000256" key="1">
    <source>
        <dbReference type="ARBA" id="ARBA00004141"/>
    </source>
</evidence>
<comment type="caution">
    <text evidence="10">The sequence shown here is derived from an EMBL/GenBank/DDBJ whole genome shotgun (WGS) entry which is preliminary data.</text>
</comment>
<evidence type="ECO:0000256" key="2">
    <source>
        <dbReference type="ARBA" id="ARBA00010992"/>
    </source>
</evidence>
<feature type="transmembrane region" description="Helical" evidence="8">
    <location>
        <begin position="327"/>
        <end position="350"/>
    </location>
</feature>
<reference evidence="10 11" key="1">
    <citation type="submission" date="2024-03" db="EMBL/GenBank/DDBJ databases">
        <title>Genome-scale model development and genomic sequencing of the oleaginous clade Lipomyces.</title>
        <authorList>
            <consortium name="Lawrence Berkeley National Laboratory"/>
            <person name="Czajka J.J."/>
            <person name="Han Y."/>
            <person name="Kim J."/>
            <person name="Mondo S.J."/>
            <person name="Hofstad B.A."/>
            <person name="Robles A."/>
            <person name="Haridas S."/>
            <person name="Riley R."/>
            <person name="LaButti K."/>
            <person name="Pangilinan J."/>
            <person name="Andreopoulos W."/>
            <person name="Lipzen A."/>
            <person name="Yan J."/>
            <person name="Wang M."/>
            <person name="Ng V."/>
            <person name="Grigoriev I.V."/>
            <person name="Spatafora J.W."/>
            <person name="Magnuson J.K."/>
            <person name="Baker S.E."/>
            <person name="Pomraning K.R."/>
        </authorList>
    </citation>
    <scope>NUCLEOTIDE SEQUENCE [LARGE SCALE GENOMIC DNA]</scope>
    <source>
        <strain evidence="10 11">Phaff 52-87</strain>
    </source>
</reference>
<keyword evidence="4 8" id="KW-0812">Transmembrane</keyword>
<evidence type="ECO:0000256" key="3">
    <source>
        <dbReference type="ARBA" id="ARBA00022448"/>
    </source>
</evidence>
<feature type="transmembrane region" description="Helical" evidence="8">
    <location>
        <begin position="203"/>
        <end position="225"/>
    </location>
</feature>
<feature type="transmembrane region" description="Helical" evidence="8">
    <location>
        <begin position="117"/>
        <end position="137"/>
    </location>
</feature>
<feature type="transmembrane region" description="Helical" evidence="8">
    <location>
        <begin position="497"/>
        <end position="515"/>
    </location>
</feature>
<dbReference type="Proteomes" id="UP001498771">
    <property type="component" value="Unassembled WGS sequence"/>
</dbReference>
<dbReference type="RefSeq" id="XP_064770708.1">
    <property type="nucleotide sequence ID" value="XM_064911560.1"/>
</dbReference>
<dbReference type="Gene3D" id="1.20.1250.20">
    <property type="entry name" value="MFS general substrate transporter like domains"/>
    <property type="match status" value="1"/>
</dbReference>
<dbReference type="PANTHER" id="PTHR48020">
    <property type="entry name" value="PROTON MYO-INOSITOL COTRANSPORTER"/>
    <property type="match status" value="1"/>
</dbReference>
<evidence type="ECO:0000259" key="9">
    <source>
        <dbReference type="PROSITE" id="PS50850"/>
    </source>
</evidence>
<dbReference type="SUPFAM" id="SSF103473">
    <property type="entry name" value="MFS general substrate transporter"/>
    <property type="match status" value="1"/>
</dbReference>
<keyword evidence="5 8" id="KW-1133">Transmembrane helix</keyword>
<evidence type="ECO:0000256" key="5">
    <source>
        <dbReference type="ARBA" id="ARBA00022989"/>
    </source>
</evidence>
<evidence type="ECO:0000256" key="7">
    <source>
        <dbReference type="RuleBase" id="RU003346"/>
    </source>
</evidence>
<evidence type="ECO:0000313" key="11">
    <source>
        <dbReference type="Proteomes" id="UP001498771"/>
    </source>
</evidence>
<evidence type="ECO:0000256" key="8">
    <source>
        <dbReference type="SAM" id="Phobius"/>
    </source>
</evidence>
<dbReference type="InterPro" id="IPR003663">
    <property type="entry name" value="Sugar/inositol_transpt"/>
</dbReference>
<keyword evidence="3 7" id="KW-0813">Transport</keyword>
<dbReference type="InterPro" id="IPR005829">
    <property type="entry name" value="Sugar_transporter_CS"/>
</dbReference>
<dbReference type="PANTHER" id="PTHR48020:SF12">
    <property type="entry name" value="PROTON MYO-INOSITOL COTRANSPORTER"/>
    <property type="match status" value="1"/>
</dbReference>
<organism evidence="10 11">
    <name type="scientific">Myxozyma melibiosi</name>
    <dbReference type="NCBI Taxonomy" id="54550"/>
    <lineage>
        <taxon>Eukaryota</taxon>
        <taxon>Fungi</taxon>
        <taxon>Dikarya</taxon>
        <taxon>Ascomycota</taxon>
        <taxon>Saccharomycotina</taxon>
        <taxon>Lipomycetes</taxon>
        <taxon>Lipomycetales</taxon>
        <taxon>Lipomycetaceae</taxon>
        <taxon>Myxozyma</taxon>
    </lineage>
</organism>
<dbReference type="EMBL" id="JBBJBU010000001">
    <property type="protein sequence ID" value="KAK7207675.1"/>
    <property type="molecule type" value="Genomic_DNA"/>
</dbReference>
<feature type="transmembrane region" description="Helical" evidence="8">
    <location>
        <begin position="231"/>
        <end position="250"/>
    </location>
</feature>
<name>A0ABR1FCX5_9ASCO</name>
<keyword evidence="6 8" id="KW-0472">Membrane</keyword>
<dbReference type="NCBIfam" id="TIGR00879">
    <property type="entry name" value="SP"/>
    <property type="match status" value="1"/>
</dbReference>
<evidence type="ECO:0000313" key="10">
    <source>
        <dbReference type="EMBL" id="KAK7207675.1"/>
    </source>
</evidence>
<proteinExistence type="inferred from homology"/>
<dbReference type="InterPro" id="IPR005828">
    <property type="entry name" value="MFS_sugar_transport-like"/>
</dbReference>